<dbReference type="EMBL" id="KN822189">
    <property type="protein sequence ID" value="KIM53116.1"/>
    <property type="molecule type" value="Genomic_DNA"/>
</dbReference>
<accession>A0A0C3DAK8</accession>
<gene>
    <name evidence="1" type="ORF">SCLCIDRAFT_459297</name>
</gene>
<dbReference type="HOGENOM" id="CLU_1960879_0_0_1"/>
<name>A0A0C3DAK8_9AGAM</name>
<reference evidence="2" key="2">
    <citation type="submission" date="2015-01" db="EMBL/GenBank/DDBJ databases">
        <title>Evolutionary Origins and Diversification of the Mycorrhizal Mutualists.</title>
        <authorList>
            <consortium name="DOE Joint Genome Institute"/>
            <consortium name="Mycorrhizal Genomics Consortium"/>
            <person name="Kohler A."/>
            <person name="Kuo A."/>
            <person name="Nagy L.G."/>
            <person name="Floudas D."/>
            <person name="Copeland A."/>
            <person name="Barry K.W."/>
            <person name="Cichocki N."/>
            <person name="Veneault-Fourrey C."/>
            <person name="LaButti K."/>
            <person name="Lindquist E.A."/>
            <person name="Lipzen A."/>
            <person name="Lundell T."/>
            <person name="Morin E."/>
            <person name="Murat C."/>
            <person name="Riley R."/>
            <person name="Ohm R."/>
            <person name="Sun H."/>
            <person name="Tunlid A."/>
            <person name="Henrissat B."/>
            <person name="Grigoriev I.V."/>
            <person name="Hibbett D.S."/>
            <person name="Martin F."/>
        </authorList>
    </citation>
    <scope>NUCLEOTIDE SEQUENCE [LARGE SCALE GENOMIC DNA]</scope>
    <source>
        <strain evidence="2">Foug A</strain>
    </source>
</reference>
<dbReference type="Proteomes" id="UP000053989">
    <property type="component" value="Unassembled WGS sequence"/>
</dbReference>
<protein>
    <submittedName>
        <fullName evidence="1">Uncharacterized protein</fullName>
    </submittedName>
</protein>
<evidence type="ECO:0000313" key="1">
    <source>
        <dbReference type="EMBL" id="KIM53116.1"/>
    </source>
</evidence>
<reference evidence="1 2" key="1">
    <citation type="submission" date="2014-04" db="EMBL/GenBank/DDBJ databases">
        <authorList>
            <consortium name="DOE Joint Genome Institute"/>
            <person name="Kuo A."/>
            <person name="Kohler A."/>
            <person name="Nagy L.G."/>
            <person name="Floudas D."/>
            <person name="Copeland A."/>
            <person name="Barry K.W."/>
            <person name="Cichocki N."/>
            <person name="Veneault-Fourrey C."/>
            <person name="LaButti K."/>
            <person name="Lindquist E.A."/>
            <person name="Lipzen A."/>
            <person name="Lundell T."/>
            <person name="Morin E."/>
            <person name="Murat C."/>
            <person name="Sun H."/>
            <person name="Tunlid A."/>
            <person name="Henrissat B."/>
            <person name="Grigoriev I.V."/>
            <person name="Hibbett D.S."/>
            <person name="Martin F."/>
            <person name="Nordberg H.P."/>
            <person name="Cantor M.N."/>
            <person name="Hua S.X."/>
        </authorList>
    </citation>
    <scope>NUCLEOTIDE SEQUENCE [LARGE SCALE GENOMIC DNA]</scope>
    <source>
        <strain evidence="1 2">Foug A</strain>
    </source>
</reference>
<dbReference type="OrthoDB" id="3326751at2759"/>
<proteinExistence type="predicted"/>
<sequence length="150" mass="16446">MVVYLNGPGRAAVGVAVKPPDESFRRFETARPNPPLYLSLCVLYAALILGEGRPTGTTNRLTARDTSLRTQTIHYPRRGVVWATRAPRSLLQSSASTLSCLPCVLHVPFVIVRTNHNTWVQLCITSKDNCGLSPHLQPGFSLKPHSTANE</sequence>
<organism evidence="1 2">
    <name type="scientific">Scleroderma citrinum Foug A</name>
    <dbReference type="NCBI Taxonomy" id="1036808"/>
    <lineage>
        <taxon>Eukaryota</taxon>
        <taxon>Fungi</taxon>
        <taxon>Dikarya</taxon>
        <taxon>Basidiomycota</taxon>
        <taxon>Agaricomycotina</taxon>
        <taxon>Agaricomycetes</taxon>
        <taxon>Agaricomycetidae</taxon>
        <taxon>Boletales</taxon>
        <taxon>Sclerodermatineae</taxon>
        <taxon>Sclerodermataceae</taxon>
        <taxon>Scleroderma</taxon>
    </lineage>
</organism>
<evidence type="ECO:0000313" key="2">
    <source>
        <dbReference type="Proteomes" id="UP000053989"/>
    </source>
</evidence>
<dbReference type="InParanoid" id="A0A0C3DAK8"/>
<dbReference type="AlphaFoldDB" id="A0A0C3DAK8"/>
<keyword evidence="2" id="KW-1185">Reference proteome</keyword>